<evidence type="ECO:0000259" key="12">
    <source>
        <dbReference type="Pfam" id="PF07715"/>
    </source>
</evidence>
<keyword evidence="6 8" id="KW-0472">Membrane</keyword>
<comment type="subcellular location">
    <subcellularLocation>
        <location evidence="1 8">Cell outer membrane</location>
        <topology evidence="1 8">Multi-pass membrane protein</topology>
    </subcellularLocation>
</comment>
<accession>A0ABV2ELD9</accession>
<keyword evidence="14" id="KW-1185">Reference proteome</keyword>
<comment type="similarity">
    <text evidence="8 9">Belongs to the TonB-dependent receptor family.</text>
</comment>
<evidence type="ECO:0000313" key="14">
    <source>
        <dbReference type="Proteomes" id="UP001549110"/>
    </source>
</evidence>
<dbReference type="EMBL" id="JBEPLU010000002">
    <property type="protein sequence ID" value="MET3527864.1"/>
    <property type="molecule type" value="Genomic_DNA"/>
</dbReference>
<evidence type="ECO:0000256" key="4">
    <source>
        <dbReference type="ARBA" id="ARBA00022692"/>
    </source>
</evidence>
<dbReference type="PROSITE" id="PS52016">
    <property type="entry name" value="TONB_DEPENDENT_REC_3"/>
    <property type="match status" value="1"/>
</dbReference>
<dbReference type="PANTHER" id="PTHR30069">
    <property type="entry name" value="TONB-DEPENDENT OUTER MEMBRANE RECEPTOR"/>
    <property type="match status" value="1"/>
</dbReference>
<dbReference type="Gene3D" id="2.170.130.10">
    <property type="entry name" value="TonB-dependent receptor, plug domain"/>
    <property type="match status" value="1"/>
</dbReference>
<evidence type="ECO:0000256" key="2">
    <source>
        <dbReference type="ARBA" id="ARBA00022448"/>
    </source>
</evidence>
<dbReference type="InterPro" id="IPR012910">
    <property type="entry name" value="Plug_dom"/>
</dbReference>
<evidence type="ECO:0000256" key="7">
    <source>
        <dbReference type="ARBA" id="ARBA00023237"/>
    </source>
</evidence>
<dbReference type="InterPro" id="IPR039426">
    <property type="entry name" value="TonB-dep_rcpt-like"/>
</dbReference>
<name>A0ABV2ELD9_9CAUL</name>
<dbReference type="SUPFAM" id="SSF56935">
    <property type="entry name" value="Porins"/>
    <property type="match status" value="1"/>
</dbReference>
<comment type="caution">
    <text evidence="13">The sequence shown here is derived from an EMBL/GenBank/DDBJ whole genome shotgun (WGS) entry which is preliminary data.</text>
</comment>
<evidence type="ECO:0000256" key="1">
    <source>
        <dbReference type="ARBA" id="ARBA00004571"/>
    </source>
</evidence>
<dbReference type="InterPro" id="IPR037066">
    <property type="entry name" value="Plug_dom_sf"/>
</dbReference>
<evidence type="ECO:0000256" key="10">
    <source>
        <dbReference type="SAM" id="SignalP"/>
    </source>
</evidence>
<evidence type="ECO:0000259" key="11">
    <source>
        <dbReference type="Pfam" id="PF00593"/>
    </source>
</evidence>
<keyword evidence="10" id="KW-0732">Signal</keyword>
<sequence>MPTTRASLRIAFLSLAALAGTSAAQAQEHEGEVGEVEELVVQATRTGRLARDEPIRVEVVSREEIEEKVLMRPGSIAMLLSETGGLRVQTTSPSLGAANIRVQGMRGRYTQLLADGLPIYGGQASSLGLLQIPPTDLGQVEVIKGAASALYGPSALGGVINLISRRPGSQAEGEVLLNLTTRNGQDVTAYAASPAAQDGWSYSLVVGASRQSRQDLDDDGWVDMPGYDRWTLRPRLFWEGANGGSAFFTVGVMDEQRQGGTSPGQTTPAGAPFLEAQDSRRYDGGLVVQAPLEGLGTLGLRASAMRQEHDHRFGDVFEDDRHDTYFAETSLSGQAGKTSWVGGLAVQADRYRSKTFPDFDYAYTVPALFVQAEHDLADDLTVAGSARWDVHDEYGSYLSPRLSVLYRPGPWTFRASLGRGFYAPTPFVEEIEATGLSRLEPLGDLKAETAETASLEAGYAAGPFEANLTLFASDISNAVQLQTLADEERVRLVNARGKTRTRGAEALLRYRWNDLTVTGSYVYVDADEPEPDISGRRTIPLTPRHTAGMVAMWEREGRGRLGLEAYYTGRQELEDNPYRREGRPYLELGILGELIFGRTSVFLNLENLLDVRQTKYDPMVLPARAPDGRWTVDAWAPTDGFVANAGVRVRFGGD</sequence>
<keyword evidence="5 9" id="KW-0798">TonB box</keyword>
<keyword evidence="4 8" id="KW-0812">Transmembrane</keyword>
<evidence type="ECO:0000313" key="13">
    <source>
        <dbReference type="EMBL" id="MET3527864.1"/>
    </source>
</evidence>
<feature type="domain" description="TonB-dependent receptor plug" evidence="12">
    <location>
        <begin position="51"/>
        <end position="159"/>
    </location>
</feature>
<feature type="chain" id="PRO_5045453819" evidence="10">
    <location>
        <begin position="27"/>
        <end position="654"/>
    </location>
</feature>
<dbReference type="PANTHER" id="PTHR30069:SF57">
    <property type="entry name" value="TONB-DEPENDENT RECEPTOR"/>
    <property type="match status" value="1"/>
</dbReference>
<dbReference type="Gene3D" id="2.40.170.20">
    <property type="entry name" value="TonB-dependent receptor, beta-barrel domain"/>
    <property type="match status" value="1"/>
</dbReference>
<dbReference type="RefSeq" id="WP_354297920.1">
    <property type="nucleotide sequence ID" value="NZ_JBEPLU010000002.1"/>
</dbReference>
<proteinExistence type="inferred from homology"/>
<feature type="domain" description="TonB-dependent receptor-like beta-barrel" evidence="11">
    <location>
        <begin position="209"/>
        <end position="572"/>
    </location>
</feature>
<evidence type="ECO:0000256" key="8">
    <source>
        <dbReference type="PROSITE-ProRule" id="PRU01360"/>
    </source>
</evidence>
<dbReference type="Pfam" id="PF00593">
    <property type="entry name" value="TonB_dep_Rec_b-barrel"/>
    <property type="match status" value="1"/>
</dbReference>
<keyword evidence="7 8" id="KW-0998">Cell outer membrane</keyword>
<evidence type="ECO:0000256" key="9">
    <source>
        <dbReference type="RuleBase" id="RU003357"/>
    </source>
</evidence>
<evidence type="ECO:0000256" key="3">
    <source>
        <dbReference type="ARBA" id="ARBA00022452"/>
    </source>
</evidence>
<keyword evidence="2 8" id="KW-0813">Transport</keyword>
<keyword evidence="3 8" id="KW-1134">Transmembrane beta strand</keyword>
<reference evidence="13 14" key="1">
    <citation type="submission" date="2024-06" db="EMBL/GenBank/DDBJ databases">
        <title>Genomic Encyclopedia of Type Strains, Phase IV (KMG-IV): sequencing the most valuable type-strain genomes for metagenomic binning, comparative biology and taxonomic classification.</title>
        <authorList>
            <person name="Goeker M."/>
        </authorList>
    </citation>
    <scope>NUCLEOTIDE SEQUENCE [LARGE SCALE GENOMIC DNA]</scope>
    <source>
        <strain evidence="13 14">DSM 17809</strain>
    </source>
</reference>
<evidence type="ECO:0000256" key="5">
    <source>
        <dbReference type="ARBA" id="ARBA00023077"/>
    </source>
</evidence>
<dbReference type="InterPro" id="IPR000531">
    <property type="entry name" value="Beta-barrel_TonB"/>
</dbReference>
<gene>
    <name evidence="13" type="ORF">ABID41_002982</name>
</gene>
<keyword evidence="13" id="KW-0675">Receptor</keyword>
<evidence type="ECO:0000256" key="6">
    <source>
        <dbReference type="ARBA" id="ARBA00023136"/>
    </source>
</evidence>
<feature type="signal peptide" evidence="10">
    <location>
        <begin position="1"/>
        <end position="26"/>
    </location>
</feature>
<organism evidence="13 14">
    <name type="scientific">Phenylobacterium koreense</name>
    <dbReference type="NCBI Taxonomy" id="266125"/>
    <lineage>
        <taxon>Bacteria</taxon>
        <taxon>Pseudomonadati</taxon>
        <taxon>Pseudomonadota</taxon>
        <taxon>Alphaproteobacteria</taxon>
        <taxon>Caulobacterales</taxon>
        <taxon>Caulobacteraceae</taxon>
        <taxon>Phenylobacterium</taxon>
    </lineage>
</organism>
<dbReference type="Proteomes" id="UP001549110">
    <property type="component" value="Unassembled WGS sequence"/>
</dbReference>
<dbReference type="InterPro" id="IPR036942">
    <property type="entry name" value="Beta-barrel_TonB_sf"/>
</dbReference>
<dbReference type="Pfam" id="PF07715">
    <property type="entry name" value="Plug"/>
    <property type="match status" value="1"/>
</dbReference>
<protein>
    <submittedName>
        <fullName evidence="13">Iron complex outermembrane receptor protein</fullName>
    </submittedName>
</protein>